<feature type="domain" description="Peptidase M20 dimerisation" evidence="3">
    <location>
        <begin position="209"/>
        <end position="300"/>
    </location>
</feature>
<evidence type="ECO:0000256" key="2">
    <source>
        <dbReference type="SAM" id="MobiDB-lite"/>
    </source>
</evidence>
<dbReference type="STRING" id="1280952.HJA_09624"/>
<dbReference type="OrthoDB" id="9781032at2"/>
<reference evidence="4 5" key="1">
    <citation type="journal article" date="2014" name="Antonie Van Leeuwenhoek">
        <title>Hyphomonas beringensis sp. nov. and Hyphomonas chukchiensis sp. nov., isolated from surface seawater of the Bering Sea and Chukchi Sea.</title>
        <authorList>
            <person name="Li C."/>
            <person name="Lai Q."/>
            <person name="Li G."/>
            <person name="Dong C."/>
            <person name="Wang J."/>
            <person name="Liao Y."/>
            <person name="Shao Z."/>
        </authorList>
    </citation>
    <scope>NUCLEOTIDE SEQUENCE [LARGE SCALE GENOMIC DNA]</scope>
    <source>
        <strain evidence="4 5">VP2</strain>
    </source>
</reference>
<dbReference type="EMBL" id="ARYJ01000005">
    <property type="protein sequence ID" value="KCZ88618.1"/>
    <property type="molecule type" value="Genomic_DNA"/>
</dbReference>
<dbReference type="PANTHER" id="PTHR30575">
    <property type="entry name" value="PEPTIDASE M20"/>
    <property type="match status" value="1"/>
</dbReference>
<evidence type="ECO:0000259" key="3">
    <source>
        <dbReference type="Pfam" id="PF07687"/>
    </source>
</evidence>
<accession>A0A059FDN5</accession>
<feature type="region of interest" description="Disordered" evidence="2">
    <location>
        <begin position="450"/>
        <end position="478"/>
    </location>
</feature>
<dbReference type="InterPro" id="IPR017145">
    <property type="entry name" value="Aminobenzoyl-glu_utiliz_pB"/>
</dbReference>
<dbReference type="InterPro" id="IPR052030">
    <property type="entry name" value="Peptidase_M20/M20A_hydrolases"/>
</dbReference>
<feature type="compositionally biased region" description="Basic and acidic residues" evidence="2">
    <location>
        <begin position="450"/>
        <end position="459"/>
    </location>
</feature>
<feature type="compositionally biased region" description="Basic and acidic residues" evidence="2">
    <location>
        <begin position="467"/>
        <end position="478"/>
    </location>
</feature>
<dbReference type="InterPro" id="IPR017439">
    <property type="entry name" value="Amidohydrolase"/>
</dbReference>
<dbReference type="Pfam" id="PF07687">
    <property type="entry name" value="M20_dimer"/>
    <property type="match status" value="1"/>
</dbReference>
<dbReference type="AlphaFoldDB" id="A0A059FDN5"/>
<dbReference type="RefSeq" id="WP_035581449.1">
    <property type="nucleotide sequence ID" value="NZ_ARYJ01000005.1"/>
</dbReference>
<name>A0A059FDN5_9PROT</name>
<evidence type="ECO:0000313" key="5">
    <source>
        <dbReference type="Proteomes" id="UP000024816"/>
    </source>
</evidence>
<dbReference type="GO" id="GO:0046657">
    <property type="term" value="P:folic acid catabolic process"/>
    <property type="evidence" value="ECO:0007669"/>
    <property type="project" value="TreeGrafter"/>
</dbReference>
<dbReference type="PIRSF" id="PIRSF037227">
    <property type="entry name" value="Aminobenzoyl-glu_utiliz_pB"/>
    <property type="match status" value="1"/>
</dbReference>
<dbReference type="Pfam" id="PF01546">
    <property type="entry name" value="Peptidase_M20"/>
    <property type="match status" value="1"/>
</dbReference>
<keyword evidence="5" id="KW-1185">Reference proteome</keyword>
<dbReference type="PATRIC" id="fig|1280952.3.peg.1921"/>
<evidence type="ECO:0000313" key="4">
    <source>
        <dbReference type="EMBL" id="KCZ88618.1"/>
    </source>
</evidence>
<dbReference type="NCBIfam" id="TIGR01891">
    <property type="entry name" value="amidohydrolases"/>
    <property type="match status" value="1"/>
</dbReference>
<dbReference type="InterPro" id="IPR036264">
    <property type="entry name" value="Bact_exopeptidase_dim_dom"/>
</dbReference>
<dbReference type="GO" id="GO:0005737">
    <property type="term" value="C:cytoplasm"/>
    <property type="evidence" value="ECO:0007669"/>
    <property type="project" value="TreeGrafter"/>
</dbReference>
<dbReference type="InterPro" id="IPR002933">
    <property type="entry name" value="Peptidase_M20"/>
</dbReference>
<dbReference type="eggNOG" id="COG1473">
    <property type="taxonomic scope" value="Bacteria"/>
</dbReference>
<protein>
    <recommendedName>
        <fullName evidence="3">Peptidase M20 dimerisation domain-containing protein</fullName>
    </recommendedName>
</protein>
<dbReference type="GO" id="GO:0016805">
    <property type="term" value="F:dipeptidase activity"/>
    <property type="evidence" value="ECO:0007669"/>
    <property type="project" value="TreeGrafter"/>
</dbReference>
<dbReference type="Gene3D" id="3.30.70.360">
    <property type="match status" value="1"/>
</dbReference>
<evidence type="ECO:0000256" key="1">
    <source>
        <dbReference type="ARBA" id="ARBA00022801"/>
    </source>
</evidence>
<comment type="caution">
    <text evidence="4">The sequence shown here is derived from an EMBL/GenBank/DDBJ whole genome shotgun (WGS) entry which is preliminary data.</text>
</comment>
<keyword evidence="1" id="KW-0378">Hydrolase</keyword>
<proteinExistence type="predicted"/>
<dbReference type="InterPro" id="IPR011650">
    <property type="entry name" value="Peptidase_M20_dimer"/>
</dbReference>
<organism evidence="4 5">
    <name type="scientific">Hyphomonas jannaschiana VP2</name>
    <dbReference type="NCBI Taxonomy" id="1280952"/>
    <lineage>
        <taxon>Bacteria</taxon>
        <taxon>Pseudomonadati</taxon>
        <taxon>Pseudomonadota</taxon>
        <taxon>Alphaproteobacteria</taxon>
        <taxon>Hyphomonadales</taxon>
        <taxon>Hyphomonadaceae</taxon>
        <taxon>Hyphomonas</taxon>
    </lineage>
</organism>
<gene>
    <name evidence="4" type="ORF">HJA_09624</name>
</gene>
<dbReference type="PROSITE" id="PS51257">
    <property type="entry name" value="PROKAR_LIPOPROTEIN"/>
    <property type="match status" value="1"/>
</dbReference>
<dbReference type="SUPFAM" id="SSF53187">
    <property type="entry name" value="Zn-dependent exopeptidases"/>
    <property type="match status" value="1"/>
</dbReference>
<sequence>MRPILPLLSTALLAACITGPAWPESRDAKLIEQVEEKADLSSSLSDQIWEWAEVGYQEEKSSGLLQQTLKVEGFDVEAGVAGIPTAFVAEYGTGGPVIAILAEFDALPGINQTASPDREERDGMGAGHACGHNLFAAGSTTAAIAIKDWLEETGTPGRIRLYGTPAEEGGSGKVYMVRAGLFNDVDIALHWHAGDRNSAAARTTLANRSAKFRFHGLSAHAAGAPEKGRSALDGVEAFDMMVNMMREHVPQDARIHYVITSGGAAPNVVPDFAEVFYYVRHPTADGVEAIWTRLEDAARGAALGTGTTVDWEIIHGNNPLLVNETLAKMMDEKLREVGGVTYDAEEEAFAEAIYATLTTPTLPLGSESEVQPYEVSLGYGSTDVGDVSYAVPTVGLNTATWVPGTPAHSWQAVAASGTSIGHKGTQVASKTLTLAAIELFTNPKLREAARKEFDDKRGPDYQYKSLLGDRDPPLDYRK</sequence>
<dbReference type="PANTHER" id="PTHR30575:SF0">
    <property type="entry name" value="XAA-ARG DIPEPTIDASE"/>
    <property type="match status" value="1"/>
</dbReference>
<dbReference type="FunFam" id="3.30.70.360:FF:000004">
    <property type="entry name" value="Peptidase M20 domain-containing protein 2"/>
    <property type="match status" value="1"/>
</dbReference>
<dbReference type="SUPFAM" id="SSF55031">
    <property type="entry name" value="Bacterial exopeptidase dimerisation domain"/>
    <property type="match status" value="1"/>
</dbReference>
<dbReference type="Proteomes" id="UP000024816">
    <property type="component" value="Unassembled WGS sequence"/>
</dbReference>
<dbReference type="Gene3D" id="3.40.630.10">
    <property type="entry name" value="Zn peptidases"/>
    <property type="match status" value="1"/>
</dbReference>
<dbReference type="GO" id="GO:0071713">
    <property type="term" value="F:para-aminobenzoyl-glutamate hydrolase activity"/>
    <property type="evidence" value="ECO:0007669"/>
    <property type="project" value="TreeGrafter"/>
</dbReference>